<dbReference type="InterPro" id="IPR007696">
    <property type="entry name" value="DNA_mismatch_repair_MutS_core"/>
</dbReference>
<dbReference type="InterPro" id="IPR016151">
    <property type="entry name" value="DNA_mismatch_repair_MutS_N"/>
</dbReference>
<dbReference type="PROSITE" id="PS00486">
    <property type="entry name" value="DNA_MISMATCH_REPAIR_2"/>
    <property type="match status" value="1"/>
</dbReference>
<comment type="caution">
    <text evidence="8">The sequence shown here is derived from an EMBL/GenBank/DDBJ whole genome shotgun (WGS) entry which is preliminary data.</text>
</comment>
<organism evidence="8 9">
    <name type="scientific">Trypanosoma rangeli</name>
    <dbReference type="NCBI Taxonomy" id="5698"/>
    <lineage>
        <taxon>Eukaryota</taxon>
        <taxon>Discoba</taxon>
        <taxon>Euglenozoa</taxon>
        <taxon>Kinetoplastea</taxon>
        <taxon>Metakinetoplastina</taxon>
        <taxon>Trypanosomatida</taxon>
        <taxon>Trypanosomatidae</taxon>
        <taxon>Trypanosoma</taxon>
        <taxon>Herpetosoma</taxon>
    </lineage>
</organism>
<dbReference type="SMART" id="SM00534">
    <property type="entry name" value="MUTSac"/>
    <property type="match status" value="1"/>
</dbReference>
<name>A0A3R7LRN7_TRYRA</name>
<keyword evidence="9" id="KW-1185">Reference proteome</keyword>
<dbReference type="PANTHER" id="PTHR11361">
    <property type="entry name" value="DNA MISMATCH REPAIR PROTEIN MUTS FAMILY MEMBER"/>
    <property type="match status" value="1"/>
</dbReference>
<keyword evidence="3" id="KW-0227">DNA damage</keyword>
<dbReference type="OMA" id="TPMMAQY"/>
<dbReference type="SUPFAM" id="SSF52540">
    <property type="entry name" value="P-loop containing nucleoside triphosphate hydrolases"/>
    <property type="match status" value="1"/>
</dbReference>
<dbReference type="Pfam" id="PF01624">
    <property type="entry name" value="MutS_I"/>
    <property type="match status" value="1"/>
</dbReference>
<dbReference type="GO" id="GO:0032301">
    <property type="term" value="C:MutSalpha complex"/>
    <property type="evidence" value="ECO:0007669"/>
    <property type="project" value="TreeGrafter"/>
</dbReference>
<dbReference type="FunFam" id="3.40.50.300:FF:003151">
    <property type="entry name" value="Mismatch repair protein MSH8, putative"/>
    <property type="match status" value="1"/>
</dbReference>
<reference evidence="8 9" key="1">
    <citation type="journal article" date="2018" name="BMC Genomics">
        <title>Genomic comparison of Trypanosoma conorhini and Trypanosoma rangeli to Trypanosoma cruzi strains of high and low virulence.</title>
        <authorList>
            <person name="Bradwell K.R."/>
            <person name="Koparde V.N."/>
            <person name="Matveyev A.V."/>
            <person name="Serrano M.G."/>
            <person name="Alves J.M."/>
            <person name="Parikh H."/>
            <person name="Huang B."/>
            <person name="Lee V."/>
            <person name="Espinosa-Alvarez O."/>
            <person name="Ortiz P.A."/>
            <person name="Costa-Martins A.G."/>
            <person name="Teixeira M.M."/>
            <person name="Buck G.A."/>
        </authorList>
    </citation>
    <scope>NUCLEOTIDE SEQUENCE [LARGE SCALE GENOMIC DNA]</scope>
    <source>
        <strain evidence="8 9">AM80</strain>
    </source>
</reference>
<dbReference type="SUPFAM" id="SSF48334">
    <property type="entry name" value="DNA repair protein MutS, domain III"/>
    <property type="match status" value="2"/>
</dbReference>
<dbReference type="PIRSF" id="PIRSF037677">
    <property type="entry name" value="DNA_mis_repair_Msh6"/>
    <property type="match status" value="1"/>
</dbReference>
<dbReference type="PANTHER" id="PTHR11361:SF148">
    <property type="entry name" value="DNA MISMATCH REPAIR PROTEIN MSH6"/>
    <property type="match status" value="1"/>
</dbReference>
<proteinExistence type="inferred from homology"/>
<dbReference type="SUPFAM" id="SSF55271">
    <property type="entry name" value="DNA repair protein MutS, domain I"/>
    <property type="match status" value="1"/>
</dbReference>
<dbReference type="GO" id="GO:0005524">
    <property type="term" value="F:ATP binding"/>
    <property type="evidence" value="ECO:0007669"/>
    <property type="project" value="UniProtKB-KW"/>
</dbReference>
<evidence type="ECO:0000256" key="2">
    <source>
        <dbReference type="ARBA" id="ARBA00022741"/>
    </source>
</evidence>
<keyword evidence="4" id="KW-0067">ATP-binding</keyword>
<evidence type="ECO:0000259" key="7">
    <source>
        <dbReference type="PROSITE" id="PS00486"/>
    </source>
</evidence>
<feature type="region of interest" description="Disordered" evidence="6">
    <location>
        <begin position="436"/>
        <end position="460"/>
    </location>
</feature>
<protein>
    <submittedName>
        <fullName evidence="8">Mismatch repair protein</fullName>
    </submittedName>
</protein>
<comment type="similarity">
    <text evidence="1">Belongs to the DNA mismatch repair MutS family.</text>
</comment>
<evidence type="ECO:0000256" key="4">
    <source>
        <dbReference type="ARBA" id="ARBA00022840"/>
    </source>
</evidence>
<dbReference type="InterPro" id="IPR045076">
    <property type="entry name" value="MutS"/>
</dbReference>
<evidence type="ECO:0000256" key="5">
    <source>
        <dbReference type="ARBA" id="ARBA00023125"/>
    </source>
</evidence>
<dbReference type="RefSeq" id="XP_029236693.1">
    <property type="nucleotide sequence ID" value="XM_029383513.1"/>
</dbReference>
<dbReference type="InterPro" id="IPR007695">
    <property type="entry name" value="DNA_mismatch_repair_MutS-lik_N"/>
</dbReference>
<accession>A0A3R7LRN7</accession>
<evidence type="ECO:0000256" key="6">
    <source>
        <dbReference type="SAM" id="MobiDB-lite"/>
    </source>
</evidence>
<dbReference type="InterPro" id="IPR017261">
    <property type="entry name" value="DNA_mismatch_repair_MutS/MSH"/>
</dbReference>
<dbReference type="VEuPathDB" id="TriTrypDB:TRSC58_01963"/>
<dbReference type="Pfam" id="PF00488">
    <property type="entry name" value="MutS_V"/>
    <property type="match status" value="1"/>
</dbReference>
<dbReference type="Pfam" id="PF05192">
    <property type="entry name" value="MutS_III"/>
    <property type="match status" value="1"/>
</dbReference>
<dbReference type="Proteomes" id="UP000283634">
    <property type="component" value="Unassembled WGS sequence"/>
</dbReference>
<dbReference type="Gene3D" id="1.10.1420.10">
    <property type="match status" value="3"/>
</dbReference>
<sequence>MEDALADSSDTHCMEKIYSFLAGIDPMRPPSSIVILAKDLDAMANAERQYWQIKAKYFDALIFFKNGKFYELYGYDAIIAHREFGLRLSPESTNRRKMRLAGVPEQSFSEWARLFVFRGYKVGWVEQMREDADNLPAKTPRAKVLQRELVEVLTPGTLTDPAMVSGAGSVFILALFPLVKGIVDGLAVDLSRHVVYHCPCGAERNDAVREEEVLLMLCALLQQLRPREIIFPRHFLANTRRNERGTVFAKRLVNWIESEGFRVELVDLPALSSSNENSDGVDISLDARKFLEYYFQTLKLFHAVPILSEAEPYTLHLPYASSNSTIVCNPAAGSSHASSILWHERREDRGLVLDATTVSNLELVNNLRDGGERGSLNQLLNRCCTNGGKRLMRSWILRPSASSRVIVARQEAVRFIVAHKLGQLWGEGGEPDVTPGRAAAHNTTPTSATTTTPTVTEENKCGSEPSCGVKRERLVSGTFEMRFAGLVDVDFERNLSRLADMKSNNDAQVAFVDPLVQYKKQFQIILATVQAFEDMVEWSREIQRGMSAAPLLLKELWAQIDSAAPAVNSIGSCFDRSAALASGVIAPSRGTSPTYDEATDSLDTIEAKLQEELHRLKEEVFAGAAINYCVIGNDRFLVEVPIRAAPKTALSGFLERSRSGKSVKYAVTSLEPLVEAHKKAKVMKSNALLLVLRNVASHMCNYFPLLYGATEALSYFDCLLSLASLQNCGMTFAWPIVEDDKAGASVEAEELTHPFLSRDSVPNSIHLNAAQGRILVLTGPNMAGKSTLMRTVAVNVIIAQMGGPIFGTRMRLATVSRIFTRIGARDASHKGQSTLYVELSETADILWHADQWSLCLVDELGRGTSTHDGYAIAHATLSSLKQRLPVSPLLLFSTHYHALAQEQVGGDEVNASSSHRHQGSIVQLGYMDFALSDGKNNRVPTITFLYRLVSGICTRSYGVEVALLAGIPSSLVNTAALKSHELASWNDWQKDIHTIRRFLNLANPGMLLKKEKP</sequence>
<dbReference type="EMBL" id="MKGL01000249">
    <property type="protein sequence ID" value="RNF02051.1"/>
    <property type="molecule type" value="Genomic_DNA"/>
</dbReference>
<dbReference type="InterPro" id="IPR027417">
    <property type="entry name" value="P-loop_NTPase"/>
</dbReference>
<evidence type="ECO:0000313" key="8">
    <source>
        <dbReference type="EMBL" id="RNF02051.1"/>
    </source>
</evidence>
<dbReference type="GO" id="GO:0006298">
    <property type="term" value="P:mismatch repair"/>
    <property type="evidence" value="ECO:0007669"/>
    <property type="project" value="InterPro"/>
</dbReference>
<dbReference type="InterPro" id="IPR036187">
    <property type="entry name" value="DNA_mismatch_repair_MutS_sf"/>
</dbReference>
<dbReference type="GeneID" id="40330613"/>
<dbReference type="Gene3D" id="3.40.50.300">
    <property type="entry name" value="P-loop containing nucleotide triphosphate hydrolases"/>
    <property type="match status" value="1"/>
</dbReference>
<keyword evidence="2" id="KW-0547">Nucleotide-binding</keyword>
<feature type="domain" description="DNA mismatch repair proteins mutS family" evidence="7">
    <location>
        <begin position="853"/>
        <end position="869"/>
    </location>
</feature>
<keyword evidence="5" id="KW-0238">DNA-binding</keyword>
<dbReference type="OrthoDB" id="10252754at2759"/>
<dbReference type="SMART" id="SM00533">
    <property type="entry name" value="MUTSd"/>
    <property type="match status" value="1"/>
</dbReference>
<dbReference type="GO" id="GO:0030983">
    <property type="term" value="F:mismatched DNA binding"/>
    <property type="evidence" value="ECO:0007669"/>
    <property type="project" value="InterPro"/>
</dbReference>
<evidence type="ECO:0000313" key="9">
    <source>
        <dbReference type="Proteomes" id="UP000283634"/>
    </source>
</evidence>
<evidence type="ECO:0000256" key="1">
    <source>
        <dbReference type="ARBA" id="ARBA00006271"/>
    </source>
</evidence>
<evidence type="ECO:0000256" key="3">
    <source>
        <dbReference type="ARBA" id="ARBA00022763"/>
    </source>
</evidence>
<dbReference type="InterPro" id="IPR000432">
    <property type="entry name" value="DNA_mismatch_repair_MutS_C"/>
</dbReference>
<dbReference type="Gene3D" id="3.40.1170.10">
    <property type="entry name" value="DNA repair protein MutS, domain I"/>
    <property type="match status" value="1"/>
</dbReference>
<dbReference type="AlphaFoldDB" id="A0A3R7LRN7"/>
<dbReference type="GO" id="GO:0140664">
    <property type="term" value="F:ATP-dependent DNA damage sensor activity"/>
    <property type="evidence" value="ECO:0007669"/>
    <property type="project" value="InterPro"/>
</dbReference>
<gene>
    <name evidence="8" type="ORF">TraAM80_06680</name>
</gene>
<feature type="compositionally biased region" description="Low complexity" evidence="6">
    <location>
        <begin position="438"/>
        <end position="456"/>
    </location>
</feature>